<dbReference type="GO" id="GO:0004222">
    <property type="term" value="F:metalloendopeptidase activity"/>
    <property type="evidence" value="ECO:0007669"/>
    <property type="project" value="TreeGrafter"/>
</dbReference>
<evidence type="ECO:0000256" key="1">
    <source>
        <dbReference type="ARBA" id="ARBA00022729"/>
    </source>
</evidence>
<dbReference type="Proteomes" id="UP000198618">
    <property type="component" value="Unassembled WGS sequence"/>
</dbReference>
<dbReference type="InterPro" id="IPR011055">
    <property type="entry name" value="Dup_hybrid_motif"/>
</dbReference>
<evidence type="ECO:0000313" key="5">
    <source>
        <dbReference type="Proteomes" id="UP000198618"/>
    </source>
</evidence>
<protein>
    <submittedName>
        <fullName evidence="4">Murein DD-endopeptidase MepM and murein hydrolase activator NlpD, contain LysM domain</fullName>
    </submittedName>
</protein>
<proteinExistence type="predicted"/>
<dbReference type="InterPro" id="IPR016047">
    <property type="entry name" value="M23ase_b-sheet_dom"/>
</dbReference>
<sequence length="322" mass="37302">MHVKRYYFSFLFILCLFSFTQIVNAEDEDNIYDERLALYKKTETLTQIPWYYIAAIDQYERQVQKDLEDDQLISIKFPEESWFGVGNSSKVKDSRIITMFDGKGKDGNGDNLADPQDPEDVLYSLASFILEYGKTEDDIKIALWNHYQRELAVHTIKNTAKVFKKYQDINLTKRDFPVAINYNYSYRSTWGDGRGFGGRRIHEGTDIFADYGTPVKSTTYGVVELKGWNLYGGWRIGIRDIYNIYHYYAHLSGYEDDIKVGQIVEPGDVLGSVGSTGYGPPGTSGKFPPHLHYGMYKDNGYSEWSFDPYPYLKKWERMAKNN</sequence>
<reference evidence="4 5" key="1">
    <citation type="submission" date="2016-10" db="EMBL/GenBank/DDBJ databases">
        <authorList>
            <person name="de Groot N.N."/>
        </authorList>
    </citation>
    <scope>NUCLEOTIDE SEQUENCE [LARGE SCALE GENOMIC DNA]</scope>
    <source>
        <strain evidence="4 5">IBRC-M 10780</strain>
    </source>
</reference>
<keyword evidence="4" id="KW-0378">Hydrolase</keyword>
<dbReference type="Gene3D" id="2.70.70.10">
    <property type="entry name" value="Glucose Permease (Domain IIA)"/>
    <property type="match status" value="1"/>
</dbReference>
<dbReference type="AlphaFoldDB" id="A0A1I0DS76"/>
<dbReference type="Pfam" id="PF01551">
    <property type="entry name" value="Peptidase_M23"/>
    <property type="match status" value="1"/>
</dbReference>
<keyword evidence="5" id="KW-1185">Reference proteome</keyword>
<accession>A0A1I0DS76</accession>
<organism evidence="4 5">
    <name type="scientific">Oceanobacillus limi</name>
    <dbReference type="NCBI Taxonomy" id="930131"/>
    <lineage>
        <taxon>Bacteria</taxon>
        <taxon>Bacillati</taxon>
        <taxon>Bacillota</taxon>
        <taxon>Bacilli</taxon>
        <taxon>Bacillales</taxon>
        <taxon>Bacillaceae</taxon>
        <taxon>Oceanobacillus</taxon>
    </lineage>
</organism>
<feature type="signal peptide" evidence="2">
    <location>
        <begin position="1"/>
        <end position="25"/>
    </location>
</feature>
<evidence type="ECO:0000256" key="2">
    <source>
        <dbReference type="SAM" id="SignalP"/>
    </source>
</evidence>
<dbReference type="CDD" id="cd12797">
    <property type="entry name" value="M23_peptidase"/>
    <property type="match status" value="1"/>
</dbReference>
<feature type="domain" description="M23ase beta-sheet core" evidence="3">
    <location>
        <begin position="201"/>
        <end position="299"/>
    </location>
</feature>
<dbReference type="InterPro" id="IPR050570">
    <property type="entry name" value="Cell_wall_metabolism_enzyme"/>
</dbReference>
<dbReference type="STRING" id="930131.SAMN05216389_10992"/>
<dbReference type="SUPFAM" id="SSF51261">
    <property type="entry name" value="Duplicated hybrid motif"/>
    <property type="match status" value="1"/>
</dbReference>
<feature type="chain" id="PRO_5011715384" evidence="2">
    <location>
        <begin position="26"/>
        <end position="322"/>
    </location>
</feature>
<name>A0A1I0DS76_9BACI</name>
<evidence type="ECO:0000313" key="4">
    <source>
        <dbReference type="EMBL" id="SET34609.1"/>
    </source>
</evidence>
<gene>
    <name evidence="4" type="ORF">SAMN05216389_10992</name>
</gene>
<dbReference type="PANTHER" id="PTHR21666">
    <property type="entry name" value="PEPTIDASE-RELATED"/>
    <property type="match status" value="1"/>
</dbReference>
<dbReference type="PANTHER" id="PTHR21666:SF289">
    <property type="entry name" value="L-ALA--D-GLU ENDOPEPTIDASE"/>
    <property type="match status" value="1"/>
</dbReference>
<dbReference type="EMBL" id="FOHE01000009">
    <property type="protein sequence ID" value="SET34609.1"/>
    <property type="molecule type" value="Genomic_DNA"/>
</dbReference>
<keyword evidence="1 2" id="KW-0732">Signal</keyword>
<evidence type="ECO:0000259" key="3">
    <source>
        <dbReference type="Pfam" id="PF01551"/>
    </source>
</evidence>